<comment type="caution">
    <text evidence="2">The sequence shown here is derived from an EMBL/GenBank/DDBJ whole genome shotgun (WGS) entry which is preliminary data.</text>
</comment>
<keyword evidence="3" id="KW-1185">Reference proteome</keyword>
<sequence length="106" mass="11828">MLAEQFGEIAARLRGGGLPTADFAVPQDNTPGIPTCPGDTPARDIDKVPREWTSRGPRWFYLLLTVIAILWLCVIVIVPIVCNPNRNAAEHDRRDHRTSREDEPSP</sequence>
<dbReference type="EMBL" id="BONX01000075">
    <property type="protein sequence ID" value="GIH01577.1"/>
    <property type="molecule type" value="Genomic_DNA"/>
</dbReference>
<organism evidence="2 3">
    <name type="scientific">Plantactinospora mayteni</name>
    <dbReference type="NCBI Taxonomy" id="566021"/>
    <lineage>
        <taxon>Bacteria</taxon>
        <taxon>Bacillati</taxon>
        <taxon>Actinomycetota</taxon>
        <taxon>Actinomycetes</taxon>
        <taxon>Micromonosporales</taxon>
        <taxon>Micromonosporaceae</taxon>
        <taxon>Plantactinospora</taxon>
    </lineage>
</organism>
<keyword evidence="1" id="KW-0472">Membrane</keyword>
<protein>
    <submittedName>
        <fullName evidence="2">Uncharacterized protein</fullName>
    </submittedName>
</protein>
<keyword evidence="1" id="KW-1133">Transmembrane helix</keyword>
<evidence type="ECO:0000313" key="2">
    <source>
        <dbReference type="EMBL" id="GIH01577.1"/>
    </source>
</evidence>
<gene>
    <name evidence="2" type="ORF">Pma05_81490</name>
</gene>
<proteinExistence type="predicted"/>
<accession>A0ABQ4F3X9</accession>
<evidence type="ECO:0000313" key="3">
    <source>
        <dbReference type="Proteomes" id="UP000621500"/>
    </source>
</evidence>
<name>A0ABQ4F3X9_9ACTN</name>
<keyword evidence="1" id="KW-0812">Transmembrane</keyword>
<reference evidence="2 3" key="1">
    <citation type="submission" date="2021-01" db="EMBL/GenBank/DDBJ databases">
        <title>Whole genome shotgun sequence of Plantactinospora mayteni NBRC 109088.</title>
        <authorList>
            <person name="Komaki H."/>
            <person name="Tamura T."/>
        </authorList>
    </citation>
    <scope>NUCLEOTIDE SEQUENCE [LARGE SCALE GENOMIC DNA]</scope>
    <source>
        <strain evidence="2 3">NBRC 109088</strain>
    </source>
</reference>
<dbReference type="Proteomes" id="UP000621500">
    <property type="component" value="Unassembled WGS sequence"/>
</dbReference>
<evidence type="ECO:0000256" key="1">
    <source>
        <dbReference type="SAM" id="Phobius"/>
    </source>
</evidence>
<dbReference type="RefSeq" id="WP_203862826.1">
    <property type="nucleotide sequence ID" value="NZ_BAAAZQ010000045.1"/>
</dbReference>
<feature type="transmembrane region" description="Helical" evidence="1">
    <location>
        <begin position="59"/>
        <end position="81"/>
    </location>
</feature>